<dbReference type="InterPro" id="IPR038721">
    <property type="entry name" value="IS701-like_DDE_dom"/>
</dbReference>
<evidence type="ECO:0000259" key="1">
    <source>
        <dbReference type="Pfam" id="PF13546"/>
    </source>
</evidence>
<dbReference type="RefSeq" id="WP_270149777.1">
    <property type="nucleotide sequence ID" value="NZ_CP115450.1"/>
</dbReference>
<organism evidence="2 3">
    <name type="scientific">Kitasatospora cathayae</name>
    <dbReference type="NCBI Taxonomy" id="3004092"/>
    <lineage>
        <taxon>Bacteria</taxon>
        <taxon>Bacillati</taxon>
        <taxon>Actinomycetota</taxon>
        <taxon>Actinomycetes</taxon>
        <taxon>Kitasatosporales</taxon>
        <taxon>Streptomycetaceae</taxon>
        <taxon>Kitasatospora</taxon>
    </lineage>
</organism>
<feature type="domain" description="Transposase IS701-like DDE" evidence="1">
    <location>
        <begin position="18"/>
        <end position="110"/>
    </location>
</feature>
<reference evidence="3" key="1">
    <citation type="submission" date="2022-12" db="EMBL/GenBank/DDBJ databases">
        <authorList>
            <person name="Mo P."/>
        </authorList>
    </citation>
    <scope>NUCLEOTIDE SEQUENCE [LARGE SCALE GENOMIC DNA]</scope>
    <source>
        <strain evidence="3">HUAS 3-15</strain>
    </source>
</reference>
<dbReference type="Proteomes" id="UP001212821">
    <property type="component" value="Chromosome"/>
</dbReference>
<evidence type="ECO:0000313" key="3">
    <source>
        <dbReference type="Proteomes" id="UP001212821"/>
    </source>
</evidence>
<dbReference type="InterPro" id="IPR039365">
    <property type="entry name" value="IS701-like"/>
</dbReference>
<dbReference type="EMBL" id="CP115450">
    <property type="protein sequence ID" value="WBP90777.1"/>
    <property type="molecule type" value="Genomic_DNA"/>
</dbReference>
<keyword evidence="3" id="KW-1185">Reference proteome</keyword>
<protein>
    <submittedName>
        <fullName evidence="2">Transposase</fullName>
    </submittedName>
</protein>
<accession>A0ABY7QDZ5</accession>
<proteinExistence type="predicted"/>
<dbReference type="PANTHER" id="PTHR33627:SF1">
    <property type="entry name" value="TRANSPOSASE"/>
    <property type="match status" value="1"/>
</dbReference>
<evidence type="ECO:0000313" key="2">
    <source>
        <dbReference type="EMBL" id="WBP90777.1"/>
    </source>
</evidence>
<gene>
    <name evidence="2" type="ORF">O1G21_36205</name>
</gene>
<dbReference type="PANTHER" id="PTHR33627">
    <property type="entry name" value="TRANSPOSASE"/>
    <property type="match status" value="1"/>
</dbReference>
<dbReference type="Pfam" id="PF13546">
    <property type="entry name" value="DDE_5"/>
    <property type="match status" value="1"/>
</dbReference>
<name>A0ABY7QDZ5_9ACTN</name>
<sequence length="346" mass="37663">MPIGPRGGTVLDELSEVLFAPLPRSDQRAKGALYLRGLIAAQGRKSIRNIAAQVGGPELAQSLHHFIASSTWDWEPVSRALQRHADNELRFTAWVVRAAPVPRKGRCAIGLWGVASEITVPVRWHLLPIGEEPAGCVATAARVCDPSTIGPRPVVLDLPGLDLRPVFDCYARVGAPVLSAVPACLPVLHQGTGRGGRSLPASRVLQLHRMLRRPVEWTDPATGAVRRSLVGGVQVEWAGYPLLLLGEWDGRREQPVQCWLTNLTATPLAVLLRLAKFPQRVERDFAGSASHVGALDDYEGRGSDGWHRHMTLAAAAHVAQVVAAARARVRPWTHCMVSMERMGRSF</sequence>